<evidence type="ECO:0008006" key="3">
    <source>
        <dbReference type="Google" id="ProtNLM"/>
    </source>
</evidence>
<gene>
    <name evidence="1" type="ordered locus">Nham_1613</name>
</gene>
<dbReference type="InterPro" id="IPR036397">
    <property type="entry name" value="RNaseH_sf"/>
</dbReference>
<reference evidence="1 2" key="1">
    <citation type="submission" date="2006-03" db="EMBL/GenBank/DDBJ databases">
        <title>Complete sequence of chromosome of Nitrobacter hamburgensis X14.</title>
        <authorList>
            <consortium name="US DOE Joint Genome Institute"/>
            <person name="Copeland A."/>
            <person name="Lucas S."/>
            <person name="Lapidus A."/>
            <person name="Barry K."/>
            <person name="Detter J.C."/>
            <person name="Glavina del Rio T."/>
            <person name="Hammon N."/>
            <person name="Israni S."/>
            <person name="Dalin E."/>
            <person name="Tice H."/>
            <person name="Pitluck S."/>
            <person name="Chain P."/>
            <person name="Malfatti S."/>
            <person name="Shin M."/>
            <person name="Vergez L."/>
            <person name="Schmutz J."/>
            <person name="Larimer F."/>
            <person name="Land M."/>
            <person name="Hauser L."/>
            <person name="Kyrpides N."/>
            <person name="Ivanova N."/>
            <person name="Ward B."/>
            <person name="Arp D."/>
            <person name="Klotz M."/>
            <person name="Stein L."/>
            <person name="O'Mullan G."/>
            <person name="Starkenburg S."/>
            <person name="Sayavedra L."/>
            <person name="Poret-Peterson A.T."/>
            <person name="Gentry M.E."/>
            <person name="Bruce D."/>
            <person name="Richardson P."/>
        </authorList>
    </citation>
    <scope>NUCLEOTIDE SEQUENCE [LARGE SCALE GENOMIC DNA]</scope>
    <source>
        <strain evidence="2">DSM 10229 / NCIMB 13809 / X14</strain>
    </source>
</reference>
<dbReference type="STRING" id="323097.Nham_1613"/>
<dbReference type="RefSeq" id="WP_011510117.1">
    <property type="nucleotide sequence ID" value="NC_007964.1"/>
</dbReference>
<dbReference type="GO" id="GO:0003676">
    <property type="term" value="F:nucleic acid binding"/>
    <property type="evidence" value="ECO:0007669"/>
    <property type="project" value="InterPro"/>
</dbReference>
<dbReference type="eggNOG" id="COG2801">
    <property type="taxonomic scope" value="Bacteria"/>
</dbReference>
<dbReference type="Gene3D" id="3.30.420.10">
    <property type="entry name" value="Ribonuclease H-like superfamily/Ribonuclease H"/>
    <property type="match status" value="1"/>
</dbReference>
<dbReference type="InterPro" id="IPR012337">
    <property type="entry name" value="RNaseH-like_sf"/>
</dbReference>
<dbReference type="HOGENOM" id="CLU_410429_0_0_5"/>
<accession>Q1QMW5</accession>
<sequence length="667" mass="75396">MTARLTTAEFAELADISARKARSAIARALEGKTWRGFQLVVDPVTGGRGGVAGHSYLVRVDSLPTDLQQRLKVTSRPVLRIAGLTEQRGAERDWWLRILGPLLAMTDGPDRKSAVDALADRRDLTNWRGRPIRLTPRTIYRRLQKYRENGPLAFAPRARADKGRSKVVISLAAEQAIPFDTETWERIADELRNYIRGHWKAGETLKLIEGRSNIKFRELIADAGFSYFNSIPENALLVPRRFVVAERHYRNVHTLYHDRKSYEDNRFRTQRSRSFLKPMDWVIGDVHPIDILCTRDDGSTAHARMLGWLDGATNRLRFDLVLCEAGTGIRNADLIQSFCHMLCDPTWGMPRTLYIDNGSEYRFAEKINDALQLVSQLRGTDGRTTRVVHAQPYNASAKPIEGMFAIVEKMLQGVPGHTGGDRMNKKTERVGRPTKAFPGTFDMLRDVIRGRIHEMEMYPMRGHLAGRSPRQAYEAAIEQGWQPVTVDDREILTVFADDRVCTIAKGVINVNGRRWACDEMSGYFKSKIIARIPKYWPPQRMALLDYKTREIIGIADPVEAFAFDDPRGAMLSKQVDKARRKAIRQLDRSTPDVDTLAEGLRLAAQMTDATVATPIARIGLSDEAAVIARHISETPAARADRQHEKNLKAQRRQSIALDNTLKALKGK</sequence>
<organism evidence="1 2">
    <name type="scientific">Nitrobacter hamburgensis (strain DSM 10229 / NCIMB 13809 / X14)</name>
    <dbReference type="NCBI Taxonomy" id="323097"/>
    <lineage>
        <taxon>Bacteria</taxon>
        <taxon>Pseudomonadati</taxon>
        <taxon>Pseudomonadota</taxon>
        <taxon>Alphaproteobacteria</taxon>
        <taxon>Hyphomicrobiales</taxon>
        <taxon>Nitrobacteraceae</taxon>
        <taxon>Nitrobacter</taxon>
    </lineage>
</organism>
<evidence type="ECO:0000313" key="1">
    <source>
        <dbReference type="EMBL" id="ABE62432.1"/>
    </source>
</evidence>
<keyword evidence="2" id="KW-1185">Reference proteome</keyword>
<protein>
    <recommendedName>
        <fullName evidence="3">Integrase catalytic domain-containing protein</fullName>
    </recommendedName>
</protein>
<dbReference type="OrthoDB" id="5287589at2"/>
<dbReference type="KEGG" id="nha:Nham_1613"/>
<name>Q1QMW5_NITHX</name>
<dbReference type="Proteomes" id="UP000001953">
    <property type="component" value="Chromosome"/>
</dbReference>
<dbReference type="EMBL" id="CP000319">
    <property type="protein sequence ID" value="ABE62432.1"/>
    <property type="molecule type" value="Genomic_DNA"/>
</dbReference>
<dbReference type="SUPFAM" id="SSF53098">
    <property type="entry name" value="Ribonuclease H-like"/>
    <property type="match status" value="1"/>
</dbReference>
<dbReference type="AlphaFoldDB" id="Q1QMW5"/>
<proteinExistence type="predicted"/>
<evidence type="ECO:0000313" key="2">
    <source>
        <dbReference type="Proteomes" id="UP000001953"/>
    </source>
</evidence>